<dbReference type="EMBL" id="BX284605">
    <property type="protein sequence ID" value="CCD70082.1"/>
    <property type="molecule type" value="Genomic_DNA"/>
</dbReference>
<dbReference type="CTD" id="191934"/>
<evidence type="ECO:0000313" key="3">
    <source>
        <dbReference type="Proteomes" id="UP000001940"/>
    </source>
</evidence>
<dbReference type="SUPFAM" id="SSF81321">
    <property type="entry name" value="Family A G protein-coupled receptor-like"/>
    <property type="match status" value="1"/>
</dbReference>
<dbReference type="GeneID" id="191934"/>
<feature type="transmembrane region" description="Helical" evidence="1">
    <location>
        <begin position="284"/>
        <end position="306"/>
    </location>
</feature>
<gene>
    <name evidence="2 4" type="primary">srj-9</name>
    <name evidence="2" type="ORF">CELE_T20C4.1</name>
    <name evidence="4" type="ORF">T20C4.1</name>
</gene>
<feature type="transmembrane region" description="Helical" evidence="1">
    <location>
        <begin position="247"/>
        <end position="272"/>
    </location>
</feature>
<dbReference type="Proteomes" id="UP000001940">
    <property type="component" value="Chromosome V"/>
</dbReference>
<dbReference type="RefSeq" id="NP_503963.1">
    <property type="nucleotide sequence ID" value="NM_071562.2"/>
</dbReference>
<feature type="transmembrane region" description="Helical" evidence="1">
    <location>
        <begin position="12"/>
        <end position="31"/>
    </location>
</feature>
<dbReference type="PANTHER" id="PTHR45907">
    <property type="entry name" value="SERPENTINE RECEPTOR, CLASS J"/>
    <property type="match status" value="1"/>
</dbReference>
<dbReference type="Bgee" id="WBGene00005597">
    <property type="expression patterns" value="Expressed in embryo and 2 other cell types or tissues"/>
</dbReference>
<dbReference type="HOGENOM" id="CLU_036335_0_0_1"/>
<dbReference type="Pfam" id="PF10319">
    <property type="entry name" value="7TM_GPCR_Srj"/>
    <property type="match status" value="1"/>
</dbReference>
<keyword evidence="1" id="KW-0472">Membrane</keyword>
<evidence type="ECO:0000313" key="2">
    <source>
        <dbReference type="EMBL" id="CCD70082.1"/>
    </source>
</evidence>
<dbReference type="PhylomeDB" id="Q9UAW7"/>
<dbReference type="UCSC" id="T20C4.1">
    <property type="organism name" value="c. elegans"/>
</dbReference>
<accession>Q9UAW7</accession>
<feature type="transmembrane region" description="Helical" evidence="1">
    <location>
        <begin position="131"/>
        <end position="150"/>
    </location>
</feature>
<keyword evidence="1" id="KW-1133">Transmembrane helix</keyword>
<keyword evidence="1" id="KW-0812">Transmembrane</keyword>
<keyword evidence="2" id="KW-0675">Receptor</keyword>
<keyword evidence="3" id="KW-1185">Reference proteome</keyword>
<dbReference type="FunCoup" id="Q9UAW7">
    <property type="interactions" value="12"/>
</dbReference>
<protein>
    <submittedName>
        <fullName evidence="2">Serpentine Receptor, class J</fullName>
    </submittedName>
</protein>
<dbReference type="ExpressionAtlas" id="Q9UAW7">
    <property type="expression patterns" value="baseline"/>
</dbReference>
<dbReference type="OMA" id="MEWWNTN"/>
<feature type="transmembrane region" description="Helical" evidence="1">
    <location>
        <begin position="199"/>
        <end position="221"/>
    </location>
</feature>
<feature type="transmembrane region" description="Helical" evidence="1">
    <location>
        <begin position="43"/>
        <end position="66"/>
    </location>
</feature>
<evidence type="ECO:0000256" key="1">
    <source>
        <dbReference type="SAM" id="Phobius"/>
    </source>
</evidence>
<dbReference type="InterPro" id="IPR019423">
    <property type="entry name" value="7TM_GPCR_serpentine_rcpt_Srj"/>
</dbReference>
<feature type="transmembrane region" description="Helical" evidence="1">
    <location>
        <begin position="99"/>
        <end position="119"/>
    </location>
</feature>
<dbReference type="AlphaFoldDB" id="Q9UAW7"/>
<dbReference type="eggNOG" id="ENOG502SZQJ">
    <property type="taxonomic scope" value="Eukaryota"/>
</dbReference>
<name>Q9UAW7_CAEEL</name>
<dbReference type="WormBase" id="T20C4.1a">
    <property type="protein sequence ID" value="CE21188"/>
    <property type="gene ID" value="WBGene00005597"/>
    <property type="gene designation" value="srj-9"/>
</dbReference>
<dbReference type="OrthoDB" id="5790586at2759"/>
<proteinExistence type="predicted"/>
<dbReference type="AGR" id="WB:WBGene00005597"/>
<dbReference type="PaxDb" id="6239-T20C4.1"/>
<dbReference type="InParanoid" id="Q9UAW7"/>
<evidence type="ECO:0000313" key="4">
    <source>
        <dbReference type="WormBase" id="T20C4.1a"/>
    </source>
</evidence>
<organism evidence="2 3">
    <name type="scientific">Caenorhabditis elegans</name>
    <dbReference type="NCBI Taxonomy" id="6239"/>
    <lineage>
        <taxon>Eukaryota</taxon>
        <taxon>Metazoa</taxon>
        <taxon>Ecdysozoa</taxon>
        <taxon>Nematoda</taxon>
        <taxon>Chromadorea</taxon>
        <taxon>Rhabditida</taxon>
        <taxon>Rhabditina</taxon>
        <taxon>Rhabditomorpha</taxon>
        <taxon>Rhabditoidea</taxon>
        <taxon>Rhabditidae</taxon>
        <taxon>Peloderinae</taxon>
        <taxon>Caenorhabditis</taxon>
    </lineage>
</organism>
<dbReference type="PANTHER" id="PTHR45907:SF15">
    <property type="entry name" value="SERPENTINE RECEPTOR, CLASS J"/>
    <property type="match status" value="1"/>
</dbReference>
<dbReference type="PIR" id="T33978">
    <property type="entry name" value="T33978"/>
</dbReference>
<sequence>MIYISWYHQNLPRIFGIFSFIINPIFIYLAMTKSRSQMGKYKYLLIIFAIFDILYSISEILTPIGITGNKHGFVVFLTEGPFFEHPEIGQHVMSNRCGFISLSYALLIIHFVYRYMALFHADKLPIFFQPLGIIISIIFLLMHAASWSVICQQCLAGNEEVREIISIDFLENFGANSKSLPMLAAIYYDASDYIRFRSWLGIFLLTAFSFYAMSVYIILGFKIMRKITLMQSTNKLSKNSIRLQKQLFQTLIIQTCIPIIGSFLPTVISWYAPIFGVNMEWWNMNVATVAMAAFPFIDPLAVIYLIPSYRNAILRKRGNIVDDSSHVKTRQSSRMQSYAFSS</sequence>
<dbReference type="SMR" id="Q9UAW7"/>
<reference evidence="2 3" key="1">
    <citation type="journal article" date="1998" name="Science">
        <title>Genome sequence of the nematode C. elegans: a platform for investigating biology.</title>
        <authorList>
            <consortium name="The C. elegans sequencing consortium"/>
            <person name="Sulson J.E."/>
            <person name="Waterston R."/>
        </authorList>
    </citation>
    <scope>NUCLEOTIDE SEQUENCE [LARGE SCALE GENOMIC DNA]</scope>
    <source>
        <strain evidence="2 3">Bristol N2</strain>
    </source>
</reference>